<feature type="transmembrane region" description="Helical" evidence="1">
    <location>
        <begin position="16"/>
        <end position="35"/>
    </location>
</feature>
<reference evidence="2" key="1">
    <citation type="journal article" date="2021" name="Proc. Natl. Acad. Sci. U.S.A.">
        <title>A Catalog of Tens of Thousands of Viruses from Human Metagenomes Reveals Hidden Associations with Chronic Diseases.</title>
        <authorList>
            <person name="Tisza M.J."/>
            <person name="Buck C.B."/>
        </authorList>
    </citation>
    <scope>NUCLEOTIDE SEQUENCE</scope>
    <source>
        <strain evidence="2">CtxvK3</strain>
    </source>
</reference>
<evidence type="ECO:0000313" key="2">
    <source>
        <dbReference type="EMBL" id="DAF50025.1"/>
    </source>
</evidence>
<evidence type="ECO:0000256" key="1">
    <source>
        <dbReference type="SAM" id="Phobius"/>
    </source>
</evidence>
<protein>
    <submittedName>
        <fullName evidence="2">Uncharacterized protein</fullName>
    </submittedName>
</protein>
<name>A0A8S5SG73_9CAUD</name>
<keyword evidence="1" id="KW-1133">Transmembrane helix</keyword>
<dbReference type="EMBL" id="BK032591">
    <property type="protein sequence ID" value="DAF50025.1"/>
    <property type="molecule type" value="Genomic_DNA"/>
</dbReference>
<accession>A0A8S5SG73</accession>
<keyword evidence="1" id="KW-0812">Transmembrane</keyword>
<proteinExistence type="predicted"/>
<sequence length="36" mass="4312">MYIYRLTVTILHSNVSALYFTVTFYILYITCSLFIQ</sequence>
<keyword evidence="1" id="KW-0472">Membrane</keyword>
<organism evidence="2">
    <name type="scientific">Siphoviridae sp. ctxvK3</name>
    <dbReference type="NCBI Taxonomy" id="2827975"/>
    <lineage>
        <taxon>Viruses</taxon>
        <taxon>Duplodnaviria</taxon>
        <taxon>Heunggongvirae</taxon>
        <taxon>Uroviricota</taxon>
        <taxon>Caudoviricetes</taxon>
    </lineage>
</organism>